<name>A0ABT8S6D4_9BURK</name>
<dbReference type="EMBL" id="JAUKVY010000014">
    <property type="protein sequence ID" value="MDO1534478.1"/>
    <property type="molecule type" value="Genomic_DNA"/>
</dbReference>
<sequence>MTSAIPITEQASSGQIGQPAATMMENKKSSGPWTANARRLSTEAAPGHDMSFM</sequence>
<feature type="region of interest" description="Disordered" evidence="1">
    <location>
        <begin position="1"/>
        <end position="53"/>
    </location>
</feature>
<evidence type="ECO:0000313" key="2">
    <source>
        <dbReference type="EMBL" id="MDO1534478.1"/>
    </source>
</evidence>
<reference evidence="2" key="1">
    <citation type="submission" date="2023-06" db="EMBL/GenBank/DDBJ databases">
        <authorList>
            <person name="Jiang Y."/>
            <person name="Liu Q."/>
        </authorList>
    </citation>
    <scope>NUCLEOTIDE SEQUENCE</scope>
    <source>
        <strain evidence="2">CGMCC 1.12090</strain>
    </source>
</reference>
<comment type="caution">
    <text evidence="2">The sequence shown here is derived from an EMBL/GenBank/DDBJ whole genome shotgun (WGS) entry which is preliminary data.</text>
</comment>
<feature type="compositionally biased region" description="Polar residues" evidence="1">
    <location>
        <begin position="1"/>
        <end position="16"/>
    </location>
</feature>
<protein>
    <submittedName>
        <fullName evidence="2">Uncharacterized protein</fullName>
    </submittedName>
</protein>
<accession>A0ABT8S6D4</accession>
<proteinExistence type="predicted"/>
<dbReference type="RefSeq" id="WP_286522322.1">
    <property type="nucleotide sequence ID" value="NZ_JAUJZH010000014.1"/>
</dbReference>
<dbReference type="Proteomes" id="UP001169027">
    <property type="component" value="Unassembled WGS sequence"/>
</dbReference>
<gene>
    <name evidence="2" type="ORF">Q2T77_19490</name>
</gene>
<evidence type="ECO:0000313" key="3">
    <source>
        <dbReference type="Proteomes" id="UP001169027"/>
    </source>
</evidence>
<keyword evidence="3" id="KW-1185">Reference proteome</keyword>
<organism evidence="2 3">
    <name type="scientific">Variovorax ginsengisoli</name>
    <dbReference type="NCBI Taxonomy" id="363844"/>
    <lineage>
        <taxon>Bacteria</taxon>
        <taxon>Pseudomonadati</taxon>
        <taxon>Pseudomonadota</taxon>
        <taxon>Betaproteobacteria</taxon>
        <taxon>Burkholderiales</taxon>
        <taxon>Comamonadaceae</taxon>
        <taxon>Variovorax</taxon>
    </lineage>
</organism>
<evidence type="ECO:0000256" key="1">
    <source>
        <dbReference type="SAM" id="MobiDB-lite"/>
    </source>
</evidence>